<keyword evidence="2 5" id="KW-0689">Ribosomal protein</keyword>
<dbReference type="Gene3D" id="2.30.30.70">
    <property type="entry name" value="Ribosomal protein L21"/>
    <property type="match status" value="1"/>
</dbReference>
<dbReference type="InterPro" id="IPR008991">
    <property type="entry name" value="Translation_prot_SH3-like_sf"/>
</dbReference>
<dbReference type="HAMAP" id="MF_00369">
    <property type="entry name" value="Ribosomal_eL21"/>
    <property type="match status" value="1"/>
</dbReference>
<reference evidence="7" key="4">
    <citation type="submission" date="2020-09" db="EMBL/GenBank/DDBJ databases">
        <authorList>
            <person name="Sun Q."/>
            <person name="Ohkuma M."/>
        </authorList>
    </citation>
    <scope>NUCLEOTIDE SEQUENCE</scope>
    <source>
        <strain evidence="7">JCM 31740</strain>
    </source>
</reference>
<name>A0A348B0V2_9CREN</name>
<evidence type="ECO:0000256" key="3">
    <source>
        <dbReference type="ARBA" id="ARBA00023274"/>
    </source>
</evidence>
<protein>
    <recommendedName>
        <fullName evidence="4 5">Large ribosomal subunit protein eL21</fullName>
    </recommendedName>
</protein>
<comment type="similarity">
    <text evidence="1 5">Belongs to the eukaryotic ribosomal protein eL21 family.</text>
</comment>
<dbReference type="Proteomes" id="UP000616143">
    <property type="component" value="Unassembled WGS sequence"/>
</dbReference>
<dbReference type="KEGG" id="sacd:HS1genome_0193"/>
<keyword evidence="8" id="KW-1185">Reference proteome</keyword>
<reference evidence="8" key="2">
    <citation type="submission" date="2018-04" db="EMBL/GenBank/DDBJ databases">
        <title>Complete genome sequence of Sulfodiicoccus acidiphilus strain HS-1.</title>
        <authorList>
            <person name="Sakai H.D."/>
            <person name="Kurosawa N."/>
        </authorList>
    </citation>
    <scope>NUCLEOTIDE SEQUENCE [LARGE SCALE GENOMIC DNA]</scope>
    <source>
        <strain evidence="8">HS-1</strain>
    </source>
</reference>
<dbReference type="GO" id="GO:0006412">
    <property type="term" value="P:translation"/>
    <property type="evidence" value="ECO:0007669"/>
    <property type="project" value="UniProtKB-UniRule"/>
</dbReference>
<dbReference type="GO" id="GO:0005840">
    <property type="term" value="C:ribosome"/>
    <property type="evidence" value="ECO:0007669"/>
    <property type="project" value="UniProtKB-KW"/>
</dbReference>
<dbReference type="InterPro" id="IPR001147">
    <property type="entry name" value="Ribosomal_eL21"/>
</dbReference>
<dbReference type="InterPro" id="IPR018259">
    <property type="entry name" value="Ribosomal_eL21_CS"/>
</dbReference>
<reference evidence="7" key="1">
    <citation type="journal article" date="2014" name="Int. J. Syst. Evol. Microbiol.">
        <title>Complete genome sequence of Corynebacterium casei LMG S-19264T (=DSM 44701T), isolated from a smear-ripened cheese.</title>
        <authorList>
            <consortium name="US DOE Joint Genome Institute (JGI-PGF)"/>
            <person name="Walter F."/>
            <person name="Albersmeier A."/>
            <person name="Kalinowski J."/>
            <person name="Ruckert C."/>
        </authorList>
    </citation>
    <scope>NUCLEOTIDE SEQUENCE</scope>
    <source>
        <strain evidence="7">JCM 31740</strain>
    </source>
</reference>
<accession>A0A348B0V2</accession>
<dbReference type="EMBL" id="BMQS01000014">
    <property type="protein sequence ID" value="GGT99297.1"/>
    <property type="molecule type" value="Genomic_DNA"/>
</dbReference>
<evidence type="ECO:0000313" key="7">
    <source>
        <dbReference type="EMBL" id="GGT99297.1"/>
    </source>
</evidence>
<dbReference type="GO" id="GO:1990904">
    <property type="term" value="C:ribonucleoprotein complex"/>
    <property type="evidence" value="ECO:0007669"/>
    <property type="project" value="UniProtKB-KW"/>
</dbReference>
<dbReference type="InterPro" id="IPR036948">
    <property type="entry name" value="Ribosomal_eL21_sf"/>
</dbReference>
<evidence type="ECO:0000256" key="4">
    <source>
        <dbReference type="ARBA" id="ARBA00035219"/>
    </source>
</evidence>
<evidence type="ECO:0000313" key="8">
    <source>
        <dbReference type="Proteomes" id="UP000276741"/>
    </source>
</evidence>
<dbReference type="EMBL" id="AP018553">
    <property type="protein sequence ID" value="BBD71804.1"/>
    <property type="molecule type" value="Genomic_DNA"/>
</dbReference>
<keyword evidence="3 5" id="KW-0687">Ribonucleoprotein</keyword>
<dbReference type="PROSITE" id="PS01171">
    <property type="entry name" value="RIBOSOMAL_L21E"/>
    <property type="match status" value="1"/>
</dbReference>
<dbReference type="Proteomes" id="UP000276741">
    <property type="component" value="Chromosome"/>
</dbReference>
<dbReference type="AlphaFoldDB" id="A0A348B0V2"/>
<dbReference type="GO" id="GO:0003735">
    <property type="term" value="F:structural constituent of ribosome"/>
    <property type="evidence" value="ECO:0007669"/>
    <property type="project" value="InterPro"/>
</dbReference>
<organism evidence="6 8">
    <name type="scientific">Sulfodiicoccus acidiphilus</name>
    <dbReference type="NCBI Taxonomy" id="1670455"/>
    <lineage>
        <taxon>Archaea</taxon>
        <taxon>Thermoproteota</taxon>
        <taxon>Thermoprotei</taxon>
        <taxon>Sulfolobales</taxon>
        <taxon>Sulfolobaceae</taxon>
        <taxon>Sulfodiicoccus</taxon>
    </lineage>
</organism>
<sequence length="114" mass="12895">MAKLIYVEQSSTQGHYMVKASRGNRARSRSLLRKSVRERGAVPPLSNLMKKYEKGEKVVIKINSSIHKGMPHRRYQGLVGTVIGSRGKAYLVVTKLGKKEKMIIVRPEHLSPLR</sequence>
<dbReference type="NCBIfam" id="NF003303">
    <property type="entry name" value="PRK04306.1"/>
    <property type="match status" value="1"/>
</dbReference>
<dbReference type="Pfam" id="PF01157">
    <property type="entry name" value="Ribosomal_L21e"/>
    <property type="match status" value="1"/>
</dbReference>
<gene>
    <name evidence="5" type="primary">rpl21e</name>
    <name evidence="7" type="ORF">GCM10007116_15860</name>
    <name evidence="6" type="ORF">HS1genome_0193</name>
</gene>
<dbReference type="FunFam" id="2.30.30.70:FF:000001">
    <property type="entry name" value="60S ribosomal protein L21"/>
    <property type="match status" value="1"/>
</dbReference>
<evidence type="ECO:0000256" key="2">
    <source>
        <dbReference type="ARBA" id="ARBA00022980"/>
    </source>
</evidence>
<proteinExistence type="inferred from homology"/>
<evidence type="ECO:0000256" key="5">
    <source>
        <dbReference type="HAMAP-Rule" id="MF_00369"/>
    </source>
</evidence>
<dbReference type="InterPro" id="IPR022856">
    <property type="entry name" value="Ribosomal_eL21_arc"/>
</dbReference>
<evidence type="ECO:0000313" key="6">
    <source>
        <dbReference type="EMBL" id="BBD71804.1"/>
    </source>
</evidence>
<dbReference type="SUPFAM" id="SSF50104">
    <property type="entry name" value="Translation proteins SH3-like domain"/>
    <property type="match status" value="1"/>
</dbReference>
<evidence type="ECO:0000256" key="1">
    <source>
        <dbReference type="ARBA" id="ARBA00008427"/>
    </source>
</evidence>
<reference evidence="6" key="3">
    <citation type="journal article" date="2019" name="BMC Res. Notes">
        <title>Complete genome sequence of the Sulfodiicoccus acidiphilus strain HS-1T, the first crenarchaeon that lacks polB3, isolated from an acidic hot spring in Ohwaku-dani, Hakone, Japan.</title>
        <authorList>
            <person name="Sakai H.D."/>
            <person name="Kurosawa N."/>
        </authorList>
    </citation>
    <scope>NUCLEOTIDE SEQUENCE</scope>
    <source>
        <strain evidence="6">HS-1</strain>
    </source>
</reference>
<dbReference type="PANTHER" id="PTHR20981">
    <property type="entry name" value="60S RIBOSOMAL PROTEIN L21"/>
    <property type="match status" value="1"/>
</dbReference>